<evidence type="ECO:0000259" key="3">
    <source>
        <dbReference type="PROSITE" id="PS50927"/>
    </source>
</evidence>
<reference evidence="4 5" key="1">
    <citation type="submission" date="2021-05" db="EMBL/GenBank/DDBJ databases">
        <title>Kineosporia and Streptomyces sp. nov. two new marine actinobacteria isolated from Coral.</title>
        <authorList>
            <person name="Buangrab K."/>
            <person name="Sutthacheep M."/>
            <person name="Yeemin T."/>
            <person name="Harunari E."/>
            <person name="Igarashi Y."/>
            <person name="Kanchanasin P."/>
            <person name="Tanasupawat S."/>
            <person name="Phongsopitanun W."/>
        </authorList>
    </citation>
    <scope>NUCLEOTIDE SEQUENCE [LARGE SCALE GENOMIC DNA]</scope>
    <source>
        <strain evidence="4 5">J2-2</strain>
    </source>
</reference>
<organism evidence="4 5">
    <name type="scientific">Kineosporia corallincola</name>
    <dbReference type="NCBI Taxonomy" id="2835133"/>
    <lineage>
        <taxon>Bacteria</taxon>
        <taxon>Bacillati</taxon>
        <taxon>Actinomycetota</taxon>
        <taxon>Actinomycetes</taxon>
        <taxon>Kineosporiales</taxon>
        <taxon>Kineosporiaceae</taxon>
        <taxon>Kineosporia</taxon>
    </lineage>
</organism>
<dbReference type="PROSITE" id="PS50927">
    <property type="entry name" value="BULB_LECTIN"/>
    <property type="match status" value="1"/>
</dbReference>
<sequence length="322" mass="32773">MPQGAPEPTEDDEIPRGATLPRLSTDSIPVVRPPGVSAPDASPVLVLEDEEEPGYGDGREPHPAPAPRTLSEQPTAVHERRAPRRVVIGAGVAVVAVVLALGLVLPGLLNGDDNQTASPPDTSNSLSVNQDDATPTPTASATPTDDAKPGKGDKDKDKSKDDAEPVKVVATAGSTPKSSATKSPKDDDETGTGGKKGSSSSSSSTTSSTTTAAQQDWGTTVINGGSSLNAGQSWSTNRIKLTLTSGGNVVLTDENGATTWSAGVSGGDTLAFQGDGNLVLYKDGGLVWATQTMDNSGAILTLQGDGNVTIALNNNTLWSALK</sequence>
<evidence type="ECO:0000313" key="4">
    <source>
        <dbReference type="EMBL" id="MBT0770178.1"/>
    </source>
</evidence>
<feature type="compositionally biased region" description="Basic and acidic residues" evidence="1">
    <location>
        <begin position="145"/>
        <end position="165"/>
    </location>
</feature>
<dbReference type="Gene3D" id="2.90.10.10">
    <property type="entry name" value="Bulb-type lectin domain"/>
    <property type="match status" value="2"/>
</dbReference>
<dbReference type="InterPro" id="IPR001480">
    <property type="entry name" value="Bulb-type_lectin_dom"/>
</dbReference>
<feature type="compositionally biased region" description="Low complexity" evidence="1">
    <location>
        <begin position="170"/>
        <end position="182"/>
    </location>
</feature>
<keyword evidence="2" id="KW-0812">Transmembrane</keyword>
<feature type="compositionally biased region" description="Low complexity" evidence="1">
    <location>
        <begin position="197"/>
        <end position="211"/>
    </location>
</feature>
<keyword evidence="5" id="KW-1185">Reference proteome</keyword>
<dbReference type="EMBL" id="JAHBAY010000005">
    <property type="protein sequence ID" value="MBT0770178.1"/>
    <property type="molecule type" value="Genomic_DNA"/>
</dbReference>
<feature type="compositionally biased region" description="Polar residues" evidence="1">
    <location>
        <begin position="112"/>
        <end position="130"/>
    </location>
</feature>
<feature type="region of interest" description="Disordered" evidence="1">
    <location>
        <begin position="1"/>
        <end position="82"/>
    </location>
</feature>
<dbReference type="SUPFAM" id="SSF51110">
    <property type="entry name" value="alpha-D-mannose-specific plant lectins"/>
    <property type="match status" value="1"/>
</dbReference>
<dbReference type="RefSeq" id="WP_214156469.1">
    <property type="nucleotide sequence ID" value="NZ_JAHBAY010000005.1"/>
</dbReference>
<feature type="compositionally biased region" description="Polar residues" evidence="1">
    <location>
        <begin position="212"/>
        <end position="229"/>
    </location>
</feature>
<feature type="domain" description="Bulb-type lectin" evidence="3">
    <location>
        <begin position="219"/>
        <end position="322"/>
    </location>
</feature>
<dbReference type="InterPro" id="IPR036426">
    <property type="entry name" value="Bulb-type_lectin_dom_sf"/>
</dbReference>
<dbReference type="SMART" id="SM00108">
    <property type="entry name" value="B_lectin"/>
    <property type="match status" value="1"/>
</dbReference>
<evidence type="ECO:0000313" key="5">
    <source>
        <dbReference type="Proteomes" id="UP001197247"/>
    </source>
</evidence>
<keyword evidence="2" id="KW-0472">Membrane</keyword>
<protein>
    <recommendedName>
        <fullName evidence="3">Bulb-type lectin domain-containing protein</fullName>
    </recommendedName>
</protein>
<evidence type="ECO:0000256" key="1">
    <source>
        <dbReference type="SAM" id="MobiDB-lite"/>
    </source>
</evidence>
<feature type="compositionally biased region" description="Low complexity" evidence="1">
    <location>
        <begin position="131"/>
        <end position="144"/>
    </location>
</feature>
<feature type="transmembrane region" description="Helical" evidence="2">
    <location>
        <begin position="86"/>
        <end position="109"/>
    </location>
</feature>
<comment type="caution">
    <text evidence="4">The sequence shown here is derived from an EMBL/GenBank/DDBJ whole genome shotgun (WGS) entry which is preliminary data.</text>
</comment>
<keyword evidence="2" id="KW-1133">Transmembrane helix</keyword>
<dbReference type="Proteomes" id="UP001197247">
    <property type="component" value="Unassembled WGS sequence"/>
</dbReference>
<feature type="region of interest" description="Disordered" evidence="1">
    <location>
        <begin position="112"/>
        <end position="229"/>
    </location>
</feature>
<proteinExistence type="predicted"/>
<accession>A0ABS5TGF7</accession>
<name>A0ABS5TGF7_9ACTN</name>
<gene>
    <name evidence="4" type="ORF">KIH74_14655</name>
</gene>
<evidence type="ECO:0000256" key="2">
    <source>
        <dbReference type="SAM" id="Phobius"/>
    </source>
</evidence>